<proteinExistence type="predicted"/>
<keyword evidence="2" id="KW-1185">Reference proteome</keyword>
<comment type="caution">
    <text evidence="1">The sequence shown here is derived from an EMBL/GenBank/DDBJ whole genome shotgun (WGS) entry which is preliminary data.</text>
</comment>
<evidence type="ECO:0000313" key="2">
    <source>
        <dbReference type="Proteomes" id="UP000615003"/>
    </source>
</evidence>
<sequence>MYDNAQAWLTNFMRLFNEQKDFYSYFIFYLRLLIIRV</sequence>
<name>A0ABR9EQ28_PSEVC</name>
<gene>
    <name evidence="1" type="ORF">PCARR_a1011</name>
</gene>
<protein>
    <submittedName>
        <fullName evidence="1">Uncharacterized protein</fullName>
    </submittedName>
</protein>
<organism evidence="1 2">
    <name type="scientific">Pseudoalteromonas carrageenovora IAM 12662</name>
    <dbReference type="NCBI Taxonomy" id="1314868"/>
    <lineage>
        <taxon>Bacteria</taxon>
        <taxon>Pseudomonadati</taxon>
        <taxon>Pseudomonadota</taxon>
        <taxon>Gammaproteobacteria</taxon>
        <taxon>Alteromonadales</taxon>
        <taxon>Pseudoalteromonadaceae</taxon>
        <taxon>Pseudoalteromonas</taxon>
    </lineage>
</organism>
<dbReference type="EMBL" id="AQGW01000018">
    <property type="protein sequence ID" value="MBE0382656.1"/>
    <property type="molecule type" value="Genomic_DNA"/>
</dbReference>
<accession>A0ABR9EQ28</accession>
<dbReference type="Proteomes" id="UP000615003">
    <property type="component" value="Unassembled WGS sequence"/>
</dbReference>
<reference evidence="1 2" key="1">
    <citation type="submission" date="2015-06" db="EMBL/GenBank/DDBJ databases">
        <title>Genome sequence of Pseudoalteromonas carrageenovora.</title>
        <authorList>
            <person name="Xie B.-B."/>
            <person name="Rong J.-C."/>
            <person name="Qin Q.-L."/>
            <person name="Zhang Y.-Z."/>
        </authorList>
    </citation>
    <scope>NUCLEOTIDE SEQUENCE [LARGE SCALE GENOMIC DNA]</scope>
    <source>
        <strain evidence="1 2">IAM 12662</strain>
    </source>
</reference>
<evidence type="ECO:0000313" key="1">
    <source>
        <dbReference type="EMBL" id="MBE0382656.1"/>
    </source>
</evidence>